<dbReference type="HOGENOM" id="CLU_2119873_0_0_5"/>
<sequence>MLGVVLWSDASDRKAVIWCEDQGDLAYVNPSDEVLRSGDFFDAGDLVQFDMEMSQSTRLAHNPRLVIEKVGPALPDVLRDAAQIEDLSLRKRGQVVDFSPWNEQAKAACP</sequence>
<accession>F7ZGW8</accession>
<dbReference type="Proteomes" id="UP000001353">
    <property type="component" value="Chromosome"/>
</dbReference>
<protein>
    <submittedName>
        <fullName evidence="1">Uncharacterized protein</fullName>
    </submittedName>
</protein>
<dbReference type="AlphaFoldDB" id="F7ZGW8"/>
<gene>
    <name evidence="1" type="ordered locus">RLO149_c016260</name>
</gene>
<evidence type="ECO:0000313" key="1">
    <source>
        <dbReference type="EMBL" id="AEI93619.1"/>
    </source>
</evidence>
<keyword evidence="2" id="KW-1185">Reference proteome</keyword>
<dbReference type="EMBL" id="CP002623">
    <property type="protein sequence ID" value="AEI93619.1"/>
    <property type="molecule type" value="Genomic_DNA"/>
</dbReference>
<evidence type="ECO:0000313" key="2">
    <source>
        <dbReference type="Proteomes" id="UP000001353"/>
    </source>
</evidence>
<dbReference type="RefSeq" id="WP_013961552.1">
    <property type="nucleotide sequence ID" value="NC_015730.1"/>
</dbReference>
<reference evidence="1 2" key="1">
    <citation type="journal article" date="2011" name="BMC Genomics">
        <title>Comparative genome analysis and genome-guided physiological analysis of Roseobacter litoralis.</title>
        <authorList>
            <person name="Kalhoefer D."/>
            <person name="Thole S."/>
            <person name="Voget S."/>
            <person name="Lehmann R."/>
            <person name="Liesegang H."/>
            <person name="Wollher A."/>
            <person name="Daniel R."/>
            <person name="Simon M."/>
            <person name="Brinkhoff T."/>
        </authorList>
    </citation>
    <scope>NUCLEOTIDE SEQUENCE [LARGE SCALE GENOMIC DNA]</scope>
    <source>
        <strain evidence="2">ATCC 49566 / DSM 6996 / JCM 21268 / NBRC 15278 / OCh 149</strain>
    </source>
</reference>
<name>F7ZGW8_ROSLO</name>
<organism evidence="1 2">
    <name type="scientific">Roseobacter litoralis (strain ATCC 49566 / DSM 6996 / JCM 21268 / NBRC 15278 / OCh 149)</name>
    <dbReference type="NCBI Taxonomy" id="391595"/>
    <lineage>
        <taxon>Bacteria</taxon>
        <taxon>Pseudomonadati</taxon>
        <taxon>Pseudomonadota</taxon>
        <taxon>Alphaproteobacteria</taxon>
        <taxon>Rhodobacterales</taxon>
        <taxon>Roseobacteraceae</taxon>
        <taxon>Roseobacter</taxon>
    </lineage>
</organism>
<dbReference type="STRING" id="391595.RLO149_c016260"/>
<dbReference type="OrthoDB" id="7868545at2"/>
<dbReference type="KEGG" id="rli:RLO149_c016260"/>
<proteinExistence type="predicted"/>
<dbReference type="eggNOG" id="ENOG5033A8V">
    <property type="taxonomic scope" value="Bacteria"/>
</dbReference>